<feature type="region of interest" description="Disordered" evidence="1">
    <location>
        <begin position="34"/>
        <end position="83"/>
    </location>
</feature>
<evidence type="ECO:0008006" key="5">
    <source>
        <dbReference type="Google" id="ProtNLM"/>
    </source>
</evidence>
<comment type="caution">
    <text evidence="3">The sequence shown here is derived from an EMBL/GenBank/DDBJ whole genome shotgun (WGS) entry which is preliminary data.</text>
</comment>
<keyword evidence="2" id="KW-0812">Transmembrane</keyword>
<evidence type="ECO:0000313" key="4">
    <source>
        <dbReference type="Proteomes" id="UP000775213"/>
    </source>
</evidence>
<gene>
    <name evidence="3" type="ORF">IEQ34_012173</name>
</gene>
<evidence type="ECO:0000313" key="3">
    <source>
        <dbReference type="EMBL" id="KAH0459359.1"/>
    </source>
</evidence>
<sequence length="133" mass="14277">MDPSSLISQSAMPEMWQFPMVGVSSAVRATAAGLGHRDASAGESTVTEQSAGNRSRKKRRDSGQQAPAANALSEEDSSKFVSTSSGGIDLVFNLMTSFIAAALVYVYRLSVFLRDNDFWKSKLYSPVVGIIAH</sequence>
<feature type="transmembrane region" description="Helical" evidence="2">
    <location>
        <begin position="90"/>
        <end position="113"/>
    </location>
</feature>
<accession>A0AAV7GC55</accession>
<evidence type="ECO:0000256" key="2">
    <source>
        <dbReference type="SAM" id="Phobius"/>
    </source>
</evidence>
<name>A0AAV7GC55_DENCH</name>
<keyword evidence="4" id="KW-1185">Reference proteome</keyword>
<protein>
    <recommendedName>
        <fullName evidence="5">CASP-like protein</fullName>
    </recommendedName>
</protein>
<feature type="compositionally biased region" description="Polar residues" evidence="1">
    <location>
        <begin position="42"/>
        <end position="53"/>
    </location>
</feature>
<keyword evidence="2" id="KW-0472">Membrane</keyword>
<organism evidence="3 4">
    <name type="scientific">Dendrobium chrysotoxum</name>
    <name type="common">Orchid</name>
    <dbReference type="NCBI Taxonomy" id="161865"/>
    <lineage>
        <taxon>Eukaryota</taxon>
        <taxon>Viridiplantae</taxon>
        <taxon>Streptophyta</taxon>
        <taxon>Embryophyta</taxon>
        <taxon>Tracheophyta</taxon>
        <taxon>Spermatophyta</taxon>
        <taxon>Magnoliopsida</taxon>
        <taxon>Liliopsida</taxon>
        <taxon>Asparagales</taxon>
        <taxon>Orchidaceae</taxon>
        <taxon>Epidendroideae</taxon>
        <taxon>Malaxideae</taxon>
        <taxon>Dendrobiinae</taxon>
        <taxon>Dendrobium</taxon>
    </lineage>
</organism>
<dbReference type="Proteomes" id="UP000775213">
    <property type="component" value="Unassembled WGS sequence"/>
</dbReference>
<reference evidence="3 4" key="1">
    <citation type="journal article" date="2021" name="Hortic Res">
        <title>Chromosome-scale assembly of the Dendrobium chrysotoxum genome enhances the understanding of orchid evolution.</title>
        <authorList>
            <person name="Zhang Y."/>
            <person name="Zhang G.Q."/>
            <person name="Zhang D."/>
            <person name="Liu X.D."/>
            <person name="Xu X.Y."/>
            <person name="Sun W.H."/>
            <person name="Yu X."/>
            <person name="Zhu X."/>
            <person name="Wang Z.W."/>
            <person name="Zhao X."/>
            <person name="Zhong W.Y."/>
            <person name="Chen H."/>
            <person name="Yin W.L."/>
            <person name="Huang T."/>
            <person name="Niu S.C."/>
            <person name="Liu Z.J."/>
        </authorList>
    </citation>
    <scope>NUCLEOTIDE SEQUENCE [LARGE SCALE GENOMIC DNA]</scope>
    <source>
        <strain evidence="3">Lindl</strain>
    </source>
</reference>
<dbReference type="AlphaFoldDB" id="A0AAV7GC55"/>
<evidence type="ECO:0000256" key="1">
    <source>
        <dbReference type="SAM" id="MobiDB-lite"/>
    </source>
</evidence>
<dbReference type="EMBL" id="JAGFBR010000011">
    <property type="protein sequence ID" value="KAH0459359.1"/>
    <property type="molecule type" value="Genomic_DNA"/>
</dbReference>
<keyword evidence="2" id="KW-1133">Transmembrane helix</keyword>
<proteinExistence type="predicted"/>